<proteinExistence type="predicted"/>
<feature type="transmembrane region" description="Helical" evidence="2">
    <location>
        <begin position="25"/>
        <end position="47"/>
    </location>
</feature>
<keyword evidence="2" id="KW-1133">Transmembrane helix</keyword>
<reference evidence="3" key="1">
    <citation type="journal article" date="2021" name="Proc. Natl. Acad. Sci. U.S.A.">
        <title>A Catalog of Tens of Thousands of Viruses from Human Metagenomes Reveals Hidden Associations with Chronic Diseases.</title>
        <authorList>
            <person name="Tisza M.J."/>
            <person name="Buck C.B."/>
        </authorList>
    </citation>
    <scope>NUCLEOTIDE SEQUENCE</scope>
    <source>
        <strain evidence="3">Ct0Ba24</strain>
    </source>
</reference>
<dbReference type="EMBL" id="BK035277">
    <property type="protein sequence ID" value="DAG90769.1"/>
    <property type="molecule type" value="Genomic_DNA"/>
</dbReference>
<evidence type="ECO:0000256" key="2">
    <source>
        <dbReference type="SAM" id="Phobius"/>
    </source>
</evidence>
<organism evidence="3">
    <name type="scientific">Ackermannviridae sp</name>
    <dbReference type="NCBI Taxonomy" id="2831612"/>
    <lineage>
        <taxon>Viruses</taxon>
        <taxon>Duplodnaviria</taxon>
        <taxon>Heunggongvirae</taxon>
        <taxon>Uroviricota</taxon>
        <taxon>Caudoviricetes</taxon>
        <taxon>Pantevenvirales</taxon>
        <taxon>Ackermannviridae</taxon>
    </lineage>
</organism>
<feature type="compositionally biased region" description="Polar residues" evidence="1">
    <location>
        <begin position="77"/>
        <end position="87"/>
    </location>
</feature>
<sequence>MPGWRASCKQIGRGFHLSLSSHHKYIIFTIYFIVWATVSGCCVCNGCTKKQNKKLGKLRIAPPPNEWYSVDNEASRTKTGGQSNDED</sequence>
<accession>A0A8S5VLK4</accession>
<feature type="region of interest" description="Disordered" evidence="1">
    <location>
        <begin position="66"/>
        <end position="87"/>
    </location>
</feature>
<keyword evidence="2" id="KW-0472">Membrane</keyword>
<name>A0A8S5VLK4_9CAUD</name>
<protein>
    <submittedName>
        <fullName evidence="3">Uncharacterized protein</fullName>
    </submittedName>
</protein>
<keyword evidence="2" id="KW-0812">Transmembrane</keyword>
<evidence type="ECO:0000256" key="1">
    <source>
        <dbReference type="SAM" id="MobiDB-lite"/>
    </source>
</evidence>
<evidence type="ECO:0000313" key="3">
    <source>
        <dbReference type="EMBL" id="DAG90769.1"/>
    </source>
</evidence>